<evidence type="ECO:0000313" key="5">
    <source>
        <dbReference type="Proteomes" id="UP000054526"/>
    </source>
</evidence>
<comment type="similarity">
    <text evidence="1">Belongs to the FAH family.</text>
</comment>
<dbReference type="EMBL" id="JXAL01000016">
    <property type="protein sequence ID" value="KIL35812.1"/>
    <property type="molecule type" value="Genomic_DNA"/>
</dbReference>
<evidence type="ECO:0000313" key="4">
    <source>
        <dbReference type="EMBL" id="KIL35812.1"/>
    </source>
</evidence>
<dbReference type="PANTHER" id="PTHR11820:SF7">
    <property type="entry name" value="ACYLPYRUVASE FAHD1, MITOCHONDRIAL"/>
    <property type="match status" value="1"/>
</dbReference>
<dbReference type="PANTHER" id="PTHR11820">
    <property type="entry name" value="ACYLPYRUVASE"/>
    <property type="match status" value="1"/>
</dbReference>
<proteinExistence type="inferred from homology"/>
<evidence type="ECO:0000256" key="2">
    <source>
        <dbReference type="ARBA" id="ARBA00022723"/>
    </source>
</evidence>
<dbReference type="InterPro" id="IPR011234">
    <property type="entry name" value="Fumarylacetoacetase-like_C"/>
</dbReference>
<keyword evidence="4" id="KW-0378">Hydrolase</keyword>
<dbReference type="Proteomes" id="UP000054526">
    <property type="component" value="Unassembled WGS sequence"/>
</dbReference>
<comment type="caution">
    <text evidence="4">The sequence shown here is derived from an EMBL/GenBank/DDBJ whole genome shotgun (WGS) entry which is preliminary data.</text>
</comment>
<protein>
    <submittedName>
        <fullName evidence="4">Fumarylacetoacetate hydrolase</fullName>
    </submittedName>
</protein>
<dbReference type="SUPFAM" id="SSF56529">
    <property type="entry name" value="FAH"/>
    <property type="match status" value="1"/>
</dbReference>
<sequence>MENPNVRNIYCVGRNYSSFAKEMGNKVSETPIIFLKPTHSLVSMTGNVIELAGSVGEVNCEAEIVLHIGRDFQPGIQIDDLVNQFTVGLDFTYRELLNDVKKKGQPWMPAKGFRNSSLIGKFHTFKSESVKANDFKLLQNGEVLQVGNVRDMVFSLQTLVDFIGERYGLGQGDLIYTGTPEGIAKLQHQDTLEIQWGAENIGSCRVSLKS</sequence>
<evidence type="ECO:0000259" key="3">
    <source>
        <dbReference type="Pfam" id="PF01557"/>
    </source>
</evidence>
<keyword evidence="5" id="KW-1185">Reference proteome</keyword>
<dbReference type="Pfam" id="PF01557">
    <property type="entry name" value="FAA_hydrolase"/>
    <property type="match status" value="1"/>
</dbReference>
<organism evidence="4 5">
    <name type="scientific">Cohnella kolymensis</name>
    <dbReference type="NCBI Taxonomy" id="1590652"/>
    <lineage>
        <taxon>Bacteria</taxon>
        <taxon>Bacillati</taxon>
        <taxon>Bacillota</taxon>
        <taxon>Bacilli</taxon>
        <taxon>Bacillales</taxon>
        <taxon>Paenibacillaceae</taxon>
        <taxon>Cohnella</taxon>
    </lineage>
</organism>
<dbReference type="Gene3D" id="3.90.850.10">
    <property type="entry name" value="Fumarylacetoacetase-like, C-terminal domain"/>
    <property type="match status" value="1"/>
</dbReference>
<keyword evidence="2" id="KW-0479">Metal-binding</keyword>
<dbReference type="RefSeq" id="WP_041062433.1">
    <property type="nucleotide sequence ID" value="NZ_JXAL01000016.1"/>
</dbReference>
<dbReference type="InterPro" id="IPR036663">
    <property type="entry name" value="Fumarylacetoacetase_C_sf"/>
</dbReference>
<feature type="domain" description="Fumarylacetoacetase-like C-terminal" evidence="3">
    <location>
        <begin position="9"/>
        <end position="206"/>
    </location>
</feature>
<evidence type="ECO:0000256" key="1">
    <source>
        <dbReference type="ARBA" id="ARBA00010211"/>
    </source>
</evidence>
<gene>
    <name evidence="4" type="ORF">SD71_10420</name>
</gene>
<dbReference type="GO" id="GO:0016787">
    <property type="term" value="F:hydrolase activity"/>
    <property type="evidence" value="ECO:0007669"/>
    <property type="project" value="UniProtKB-KW"/>
</dbReference>
<accession>A0ABR5A4E8</accession>
<name>A0ABR5A4E8_9BACL</name>
<reference evidence="4 5" key="1">
    <citation type="submission" date="2014-12" db="EMBL/GenBank/DDBJ databases">
        <title>Draft genome sequence of Cohnella kolymensis strain B-2846.</title>
        <authorList>
            <person name="Karlyshev A.V."/>
            <person name="Kudryashova E.B."/>
        </authorList>
    </citation>
    <scope>NUCLEOTIDE SEQUENCE [LARGE SCALE GENOMIC DNA]</scope>
    <source>
        <strain evidence="4 5">VKM B-2846</strain>
    </source>
</reference>